<comment type="similarity">
    <text evidence="2 6">Belongs to the nematode receptor-like protein srg family.</text>
</comment>
<dbReference type="EMBL" id="BTSX01000004">
    <property type="protein sequence ID" value="GMS94673.1"/>
    <property type="molecule type" value="Genomic_DNA"/>
</dbReference>
<comment type="caution">
    <text evidence="8">The sequence shown here is derived from an EMBL/GenBank/DDBJ whole genome shotgun (WGS) entry which is preliminary data.</text>
</comment>
<feature type="domain" description="G-protein coupled receptors family 1 profile" evidence="7">
    <location>
        <begin position="18"/>
        <end position="117"/>
    </location>
</feature>
<evidence type="ECO:0000256" key="2">
    <source>
        <dbReference type="ARBA" id="ARBA00005692"/>
    </source>
</evidence>
<dbReference type="GO" id="GO:0007606">
    <property type="term" value="P:sensory perception of chemical stimulus"/>
    <property type="evidence" value="ECO:0007669"/>
    <property type="project" value="UniProtKB-UniRule"/>
</dbReference>
<feature type="non-terminal residue" evidence="8">
    <location>
        <position position="117"/>
    </location>
</feature>
<accession>A0AAV5TK87</accession>
<dbReference type="InterPro" id="IPR017452">
    <property type="entry name" value="GPCR_Rhodpsn_7TM"/>
</dbReference>
<dbReference type="InterPro" id="IPR000609">
    <property type="entry name" value="7TM_GPCR_serpentine_rcpt_Srg"/>
</dbReference>
<evidence type="ECO:0000259" key="7">
    <source>
        <dbReference type="PROSITE" id="PS50262"/>
    </source>
</evidence>
<feature type="transmembrane region" description="Helical" evidence="6">
    <location>
        <begin position="69"/>
        <end position="94"/>
    </location>
</feature>
<keyword evidence="5 6" id="KW-0472">Membrane</keyword>
<feature type="transmembrane region" description="Helical" evidence="6">
    <location>
        <begin position="6"/>
        <end position="29"/>
    </location>
</feature>
<evidence type="ECO:0000256" key="5">
    <source>
        <dbReference type="ARBA" id="ARBA00023136"/>
    </source>
</evidence>
<protein>
    <recommendedName>
        <fullName evidence="6">Serpentine receptor class gamma</fullName>
    </recommendedName>
</protein>
<keyword evidence="3 6" id="KW-0812">Transmembrane</keyword>
<reference evidence="8" key="1">
    <citation type="submission" date="2023-10" db="EMBL/GenBank/DDBJ databases">
        <title>Genome assembly of Pristionchus species.</title>
        <authorList>
            <person name="Yoshida K."/>
            <person name="Sommer R.J."/>
        </authorList>
    </citation>
    <scope>NUCLEOTIDE SEQUENCE</scope>
    <source>
        <strain evidence="8">RS0144</strain>
    </source>
</reference>
<gene>
    <name evidence="8" type="ORF">PENTCL1PPCAC_16848</name>
</gene>
<dbReference type="GO" id="GO:0016020">
    <property type="term" value="C:membrane"/>
    <property type="evidence" value="ECO:0007669"/>
    <property type="project" value="UniProtKB-SubCell"/>
</dbReference>
<evidence type="ECO:0000256" key="1">
    <source>
        <dbReference type="ARBA" id="ARBA00004141"/>
    </source>
</evidence>
<name>A0AAV5TK87_9BILA</name>
<proteinExistence type="inferred from homology"/>
<evidence type="ECO:0000256" key="4">
    <source>
        <dbReference type="ARBA" id="ARBA00022989"/>
    </source>
</evidence>
<sequence length="117" mass="13634">MTRDNIIFVSYGIPLVVLNILTVVSLVSIRKRLSTTFFIIFMLTLGVNLVTYINAWIVLRLHLEQAFNFYYHFVNWTGFLSTIHGFLVGFFYYIQNINSALLTIDRFVAIAALDWME</sequence>
<dbReference type="Pfam" id="PF02118">
    <property type="entry name" value="Srg"/>
    <property type="match status" value="1"/>
</dbReference>
<dbReference type="PANTHER" id="PTHR31552:SF8">
    <property type="entry name" value="SERPENTINE RECEPTOR CLASS GAMMA"/>
    <property type="match status" value="1"/>
</dbReference>
<evidence type="ECO:0000313" key="9">
    <source>
        <dbReference type="Proteomes" id="UP001432027"/>
    </source>
</evidence>
<dbReference type="PANTHER" id="PTHR31552">
    <property type="entry name" value="SERPENTINE RECEPTOR CLASS GAMMA"/>
    <property type="match status" value="1"/>
</dbReference>
<dbReference type="PROSITE" id="PS50262">
    <property type="entry name" value="G_PROTEIN_RECEP_F1_2"/>
    <property type="match status" value="1"/>
</dbReference>
<evidence type="ECO:0000256" key="6">
    <source>
        <dbReference type="RuleBase" id="RU280813"/>
    </source>
</evidence>
<comment type="caution">
    <text evidence="6">Lacks conserved residue(s) required for the propagation of feature annotation.</text>
</comment>
<dbReference type="AlphaFoldDB" id="A0AAV5TK87"/>
<dbReference type="GO" id="GO:0004888">
    <property type="term" value="F:transmembrane signaling receptor activity"/>
    <property type="evidence" value="ECO:0007669"/>
    <property type="project" value="InterPro"/>
</dbReference>
<organism evidence="8 9">
    <name type="scientific">Pristionchus entomophagus</name>
    <dbReference type="NCBI Taxonomy" id="358040"/>
    <lineage>
        <taxon>Eukaryota</taxon>
        <taxon>Metazoa</taxon>
        <taxon>Ecdysozoa</taxon>
        <taxon>Nematoda</taxon>
        <taxon>Chromadorea</taxon>
        <taxon>Rhabditida</taxon>
        <taxon>Rhabditina</taxon>
        <taxon>Diplogasteromorpha</taxon>
        <taxon>Diplogasteroidea</taxon>
        <taxon>Neodiplogasteridae</taxon>
        <taxon>Pristionchus</taxon>
    </lineage>
</organism>
<comment type="subcellular location">
    <subcellularLocation>
        <location evidence="1">Membrane</location>
        <topology evidence="1">Multi-pass membrane protein</topology>
    </subcellularLocation>
</comment>
<feature type="transmembrane region" description="Helical" evidence="6">
    <location>
        <begin position="36"/>
        <end position="57"/>
    </location>
</feature>
<evidence type="ECO:0000313" key="8">
    <source>
        <dbReference type="EMBL" id="GMS94673.1"/>
    </source>
</evidence>
<keyword evidence="9" id="KW-1185">Reference proteome</keyword>
<evidence type="ECO:0000256" key="3">
    <source>
        <dbReference type="ARBA" id="ARBA00022692"/>
    </source>
</evidence>
<dbReference type="Proteomes" id="UP001432027">
    <property type="component" value="Unassembled WGS sequence"/>
</dbReference>
<keyword evidence="4 6" id="KW-1133">Transmembrane helix</keyword>